<reference evidence="3" key="1">
    <citation type="journal article" date="2020" name="Stud. Mycol.">
        <title>101 Dothideomycetes genomes: a test case for predicting lifestyles and emergence of pathogens.</title>
        <authorList>
            <person name="Haridas S."/>
            <person name="Albert R."/>
            <person name="Binder M."/>
            <person name="Bloem J."/>
            <person name="Labutti K."/>
            <person name="Salamov A."/>
            <person name="Andreopoulos B."/>
            <person name="Baker S."/>
            <person name="Barry K."/>
            <person name="Bills G."/>
            <person name="Bluhm B."/>
            <person name="Cannon C."/>
            <person name="Castanera R."/>
            <person name="Culley D."/>
            <person name="Daum C."/>
            <person name="Ezra D."/>
            <person name="Gonzalez J."/>
            <person name="Henrissat B."/>
            <person name="Kuo A."/>
            <person name="Liang C."/>
            <person name="Lipzen A."/>
            <person name="Lutzoni F."/>
            <person name="Magnuson J."/>
            <person name="Mondo S."/>
            <person name="Nolan M."/>
            <person name="Ohm R."/>
            <person name="Pangilinan J."/>
            <person name="Park H.-J."/>
            <person name="Ramirez L."/>
            <person name="Alfaro M."/>
            <person name="Sun H."/>
            <person name="Tritt A."/>
            <person name="Yoshinaga Y."/>
            <person name="Zwiers L.-H."/>
            <person name="Turgeon B."/>
            <person name="Goodwin S."/>
            <person name="Spatafora J."/>
            <person name="Crous P."/>
            <person name="Grigoriev I."/>
        </authorList>
    </citation>
    <scope>NUCLEOTIDE SEQUENCE</scope>
    <source>
        <strain evidence="3">CBS 121167</strain>
    </source>
</reference>
<accession>A0A6A6BJ06</accession>
<keyword evidence="4" id="KW-1185">Reference proteome</keyword>
<dbReference type="GeneID" id="54293052"/>
<feature type="region of interest" description="Disordered" evidence="1">
    <location>
        <begin position="100"/>
        <end position="119"/>
    </location>
</feature>
<organism evidence="3 4">
    <name type="scientific">Aplosporella prunicola CBS 121167</name>
    <dbReference type="NCBI Taxonomy" id="1176127"/>
    <lineage>
        <taxon>Eukaryota</taxon>
        <taxon>Fungi</taxon>
        <taxon>Dikarya</taxon>
        <taxon>Ascomycota</taxon>
        <taxon>Pezizomycotina</taxon>
        <taxon>Dothideomycetes</taxon>
        <taxon>Dothideomycetes incertae sedis</taxon>
        <taxon>Botryosphaeriales</taxon>
        <taxon>Aplosporellaceae</taxon>
        <taxon>Aplosporella</taxon>
    </lineage>
</organism>
<feature type="region of interest" description="Disordered" evidence="1">
    <location>
        <begin position="18"/>
        <end position="93"/>
    </location>
</feature>
<evidence type="ECO:0000256" key="1">
    <source>
        <dbReference type="SAM" id="MobiDB-lite"/>
    </source>
</evidence>
<feature type="chain" id="PRO_5025557483" evidence="2">
    <location>
        <begin position="19"/>
        <end position="149"/>
    </location>
</feature>
<name>A0A6A6BJ06_9PEZI</name>
<feature type="compositionally biased region" description="Basic and acidic residues" evidence="1">
    <location>
        <begin position="71"/>
        <end position="83"/>
    </location>
</feature>
<proteinExistence type="predicted"/>
<gene>
    <name evidence="3" type="ORF">K452DRAFT_153338</name>
</gene>
<evidence type="ECO:0000313" key="3">
    <source>
        <dbReference type="EMBL" id="KAF2144119.1"/>
    </source>
</evidence>
<dbReference type="RefSeq" id="XP_033399831.1">
    <property type="nucleotide sequence ID" value="XM_033535558.1"/>
</dbReference>
<feature type="compositionally biased region" description="Basic and acidic residues" evidence="1">
    <location>
        <begin position="31"/>
        <end position="42"/>
    </location>
</feature>
<sequence>MAFELRRLLVLLLADTDAHHPPDSLRQSISRLDDTRGEEEREKKKKKAMMSDPLSFPASPRPASPRRSIKKSRDERGRSSLEHVHRRRRHRRSKCLLPRVTRPAERAQQCAAHGRPPGSGLACLVDVLTACDQSSLPSPSSESPSRATC</sequence>
<feature type="compositionally biased region" description="Basic residues" evidence="1">
    <location>
        <begin position="84"/>
        <end position="93"/>
    </location>
</feature>
<dbReference type="EMBL" id="ML995480">
    <property type="protein sequence ID" value="KAF2144119.1"/>
    <property type="molecule type" value="Genomic_DNA"/>
</dbReference>
<protein>
    <submittedName>
        <fullName evidence="3">Uncharacterized protein</fullName>
    </submittedName>
</protein>
<evidence type="ECO:0000256" key="2">
    <source>
        <dbReference type="SAM" id="SignalP"/>
    </source>
</evidence>
<evidence type="ECO:0000313" key="4">
    <source>
        <dbReference type="Proteomes" id="UP000799438"/>
    </source>
</evidence>
<dbReference type="Proteomes" id="UP000799438">
    <property type="component" value="Unassembled WGS sequence"/>
</dbReference>
<keyword evidence="2" id="KW-0732">Signal</keyword>
<dbReference type="AlphaFoldDB" id="A0A6A6BJ06"/>
<feature type="signal peptide" evidence="2">
    <location>
        <begin position="1"/>
        <end position="18"/>
    </location>
</feature>